<evidence type="ECO:0000256" key="3">
    <source>
        <dbReference type="ARBA" id="ARBA00022729"/>
    </source>
</evidence>
<dbReference type="OrthoDB" id="9282501at2759"/>
<dbReference type="GO" id="GO:0007224">
    <property type="term" value="P:smoothened signaling pathway"/>
    <property type="evidence" value="ECO:0007669"/>
    <property type="project" value="TreeGrafter"/>
</dbReference>
<dbReference type="Proteomes" id="UP000518266">
    <property type="component" value="Unassembled WGS sequence"/>
</dbReference>
<accession>A0A7J5YRA7</accession>
<dbReference type="InterPro" id="IPR040354">
    <property type="entry name" value="TCTN1-3"/>
</dbReference>
<dbReference type="Pfam" id="PF25752">
    <property type="entry name" value="DUF1619_N"/>
    <property type="match status" value="1"/>
</dbReference>
<feature type="domain" description="Tectonic-1-3" evidence="6">
    <location>
        <begin position="403"/>
        <end position="507"/>
    </location>
</feature>
<dbReference type="AlphaFoldDB" id="A0A7J5YRA7"/>
<dbReference type="GO" id="GO:0060271">
    <property type="term" value="P:cilium assembly"/>
    <property type="evidence" value="ECO:0007669"/>
    <property type="project" value="TreeGrafter"/>
</dbReference>
<dbReference type="Pfam" id="PF07773">
    <property type="entry name" value="TCTN_DUF1619"/>
    <property type="match status" value="2"/>
</dbReference>
<evidence type="ECO:0000256" key="5">
    <source>
        <dbReference type="ARBA" id="ARBA00023180"/>
    </source>
</evidence>
<dbReference type="GO" id="GO:1904491">
    <property type="term" value="P:protein localization to ciliary transition zone"/>
    <property type="evidence" value="ECO:0007669"/>
    <property type="project" value="TreeGrafter"/>
</dbReference>
<feature type="domain" description="Tectonic-1-3" evidence="6">
    <location>
        <begin position="244"/>
        <end position="392"/>
    </location>
</feature>
<keyword evidence="4" id="KW-0970">Cilium biogenesis/degradation</keyword>
<proteinExistence type="inferred from homology"/>
<evidence type="ECO:0000256" key="1">
    <source>
        <dbReference type="ARBA" id="ARBA00007633"/>
    </source>
</evidence>
<sequence length="632" mass="68630">MANVFDLCFSRLSISCQVTYVILFISLAQPQNIVGSIGPPSCVAEVTQWVLTREQVGKTAVRVQLKLDKSLRLCGENESDTDCCPKPLCVLETLQVSACVGGTPQASLLIQARIFALLLPANAGSVIPNQVYQPLGSCPCDLTFGACDVRCCCDTDCSSEDLKLFVSHCLPGPFGGQVSPASDYQCSVQSSKNSPDWFPFVCVNSPPENNPYLGLFYQGYTITPEPGPSFQSPVLPAPVPVNVYIQGSPIFTLNGQYFTIPQKVFGQCVNNAPVAFLKNFEVNCVTLLRSCPTGSPLRTLPTDLRIKVKNGQGGDVLVDVIDEVAFDLSQFISSTDAFSDEGLVCENVTLALDYKLYWEGNGITSITVTQTVGTITFNSSVALTTRYSAVFLNGEVMVETNSGNPGYQVGRPVIAGIVDTLDNNTGLVQRVSISLRKPVSDGLCVSAEMKPILFGENSTSGCLLPVSRHNLTRCDLLRETVTSLQNNLMTATHVAKSGNPDPFTTTDWVNISCDMSTWTLDCGGGDVSPCVDPTETQLFPITSSVSFTDILVNTGPPKTRQDCPDVMRVINFTEYDCNRNDVCWPELAFPITKYYTGEPYSQSLAKGLILVFFFITASILGTPWRQIRQAWK</sequence>
<evidence type="ECO:0000259" key="7">
    <source>
        <dbReference type="Pfam" id="PF25752"/>
    </source>
</evidence>
<dbReference type="InterPro" id="IPR057724">
    <property type="entry name" value="TCTN1-3_N"/>
</dbReference>
<evidence type="ECO:0000259" key="6">
    <source>
        <dbReference type="Pfam" id="PF07773"/>
    </source>
</evidence>
<dbReference type="InterPro" id="IPR011677">
    <property type="entry name" value="TCTN1-3_dom"/>
</dbReference>
<dbReference type="PANTHER" id="PTHR14611:SF6">
    <property type="entry name" value="TECTONIC-2"/>
    <property type="match status" value="1"/>
</dbReference>
<keyword evidence="9" id="KW-1185">Reference proteome</keyword>
<dbReference type="GO" id="GO:0036038">
    <property type="term" value="C:MKS complex"/>
    <property type="evidence" value="ECO:0007669"/>
    <property type="project" value="TreeGrafter"/>
</dbReference>
<evidence type="ECO:0000256" key="2">
    <source>
        <dbReference type="ARBA" id="ARBA00011495"/>
    </source>
</evidence>
<evidence type="ECO:0000256" key="4">
    <source>
        <dbReference type="ARBA" id="ARBA00022794"/>
    </source>
</evidence>
<comment type="subunit">
    <text evidence="2">Part of the tectonic-like complex (also named B9 complex).</text>
</comment>
<evidence type="ECO:0008006" key="10">
    <source>
        <dbReference type="Google" id="ProtNLM"/>
    </source>
</evidence>
<reference evidence="8 9" key="1">
    <citation type="submission" date="2020-03" db="EMBL/GenBank/DDBJ databases">
        <title>Dissostichus mawsoni Genome sequencing and assembly.</title>
        <authorList>
            <person name="Park H."/>
        </authorList>
    </citation>
    <scope>NUCLEOTIDE SEQUENCE [LARGE SCALE GENOMIC DNA]</scope>
    <source>
        <strain evidence="8">DM0001</strain>
        <tissue evidence="8">Muscle</tissue>
    </source>
</reference>
<keyword evidence="5" id="KW-0325">Glycoprotein</keyword>
<protein>
    <recommendedName>
        <fullName evidence="10">Tectonic-2</fullName>
    </recommendedName>
</protein>
<name>A0A7J5YRA7_DISMA</name>
<feature type="domain" description="Tectonic-1-3 N-terminal" evidence="7">
    <location>
        <begin position="125"/>
        <end position="219"/>
    </location>
</feature>
<keyword evidence="3" id="KW-0732">Signal</keyword>
<comment type="similarity">
    <text evidence="1">Belongs to the tectonic family.</text>
</comment>
<comment type="caution">
    <text evidence="8">The sequence shown here is derived from an EMBL/GenBank/DDBJ whole genome shotgun (WGS) entry which is preliminary data.</text>
</comment>
<dbReference type="EMBL" id="JAAKFY010000010">
    <property type="protein sequence ID" value="KAF3850828.1"/>
    <property type="molecule type" value="Genomic_DNA"/>
</dbReference>
<evidence type="ECO:0000313" key="8">
    <source>
        <dbReference type="EMBL" id="KAF3850828.1"/>
    </source>
</evidence>
<organism evidence="8 9">
    <name type="scientific">Dissostichus mawsoni</name>
    <name type="common">Antarctic cod</name>
    <dbReference type="NCBI Taxonomy" id="36200"/>
    <lineage>
        <taxon>Eukaryota</taxon>
        <taxon>Metazoa</taxon>
        <taxon>Chordata</taxon>
        <taxon>Craniata</taxon>
        <taxon>Vertebrata</taxon>
        <taxon>Euteleostomi</taxon>
        <taxon>Actinopterygii</taxon>
        <taxon>Neopterygii</taxon>
        <taxon>Teleostei</taxon>
        <taxon>Neoteleostei</taxon>
        <taxon>Acanthomorphata</taxon>
        <taxon>Eupercaria</taxon>
        <taxon>Perciformes</taxon>
        <taxon>Notothenioidei</taxon>
        <taxon>Nototheniidae</taxon>
        <taxon>Dissostichus</taxon>
    </lineage>
</organism>
<evidence type="ECO:0000313" key="9">
    <source>
        <dbReference type="Proteomes" id="UP000518266"/>
    </source>
</evidence>
<dbReference type="PANTHER" id="PTHR14611">
    <property type="entry name" value="TECTONIC FAMILY MEMBER"/>
    <property type="match status" value="1"/>
</dbReference>
<gene>
    <name evidence="8" type="ORF">F7725_012600</name>
</gene>